<dbReference type="STRING" id="1168035.SAMN05444280_14618"/>
<dbReference type="SUPFAM" id="SSF50969">
    <property type="entry name" value="YVTN repeat-like/Quinoprotein amine dehydrogenase"/>
    <property type="match status" value="1"/>
</dbReference>
<evidence type="ECO:0000256" key="1">
    <source>
        <dbReference type="SAM" id="SignalP"/>
    </source>
</evidence>
<accession>A0A1M6NUA5</accession>
<dbReference type="Gene3D" id="2.120.10.30">
    <property type="entry name" value="TolB, C-terminal domain"/>
    <property type="match status" value="1"/>
</dbReference>
<sequence length="377" mass="43534">MKNLLFLIVLIASFLFCSCRQDANQLKVVKLDATQSEKLVAGEVQKIIPLETTESSLLNSVSNVYIDSQNDRIFILSDFNIYIFNTQGEYIRKLKKGKGPDEVQMVIAFDVDPKSKRLYVLDLAHTICIFNYAGDKLEKRKLENFYSLDIHLLEDGNLFLYRNYVGESEKYFTGIYSFEENKVSRKFIHANESPYSIFCIGNANSFMQTDNQLYFYSSNLFGLYRFEADSFQKVISYDLGKKAVPASFSTKYVESRKRSAFHRDAKDAGYVPYLRRTFKFGGYYFVIVDDEKYSCYAINEQKRSNVFMNGQLSSYFNLPDFESLRTPVGIQDDLMILSCAPLDFFENGIEEKTKQVELGGNKLEVNYDDNPILILVE</sequence>
<dbReference type="OrthoDB" id="1117267at2"/>
<reference evidence="2 3" key="1">
    <citation type="submission" date="2016-11" db="EMBL/GenBank/DDBJ databases">
        <authorList>
            <person name="Jaros S."/>
            <person name="Januszkiewicz K."/>
            <person name="Wedrychowicz H."/>
        </authorList>
    </citation>
    <scope>NUCLEOTIDE SEQUENCE [LARGE SCALE GENOMIC DNA]</scope>
    <source>
        <strain evidence="2 3">DSM 27063</strain>
    </source>
</reference>
<dbReference type="Pfam" id="PF17170">
    <property type="entry name" value="DUF5128"/>
    <property type="match status" value="1"/>
</dbReference>
<dbReference type="EMBL" id="FQZE01000046">
    <property type="protein sequence ID" value="SHJ99204.1"/>
    <property type="molecule type" value="Genomic_DNA"/>
</dbReference>
<dbReference type="AlphaFoldDB" id="A0A1M6NUA5"/>
<name>A0A1M6NUA5_9BACT</name>
<dbReference type="Proteomes" id="UP000184050">
    <property type="component" value="Unassembled WGS sequence"/>
</dbReference>
<feature type="signal peptide" evidence="1">
    <location>
        <begin position="1"/>
        <end position="22"/>
    </location>
</feature>
<dbReference type="InterPro" id="IPR011042">
    <property type="entry name" value="6-blade_b-propeller_TolB-like"/>
</dbReference>
<organism evidence="2 3">
    <name type="scientific">Tangfeifania diversioriginum</name>
    <dbReference type="NCBI Taxonomy" id="1168035"/>
    <lineage>
        <taxon>Bacteria</taxon>
        <taxon>Pseudomonadati</taxon>
        <taxon>Bacteroidota</taxon>
        <taxon>Bacteroidia</taxon>
        <taxon>Marinilabiliales</taxon>
        <taxon>Prolixibacteraceae</taxon>
        <taxon>Tangfeifania</taxon>
    </lineage>
</organism>
<dbReference type="RefSeq" id="WP_073173718.1">
    <property type="nucleotide sequence ID" value="NZ_FQZE01000046.1"/>
</dbReference>
<proteinExistence type="predicted"/>
<gene>
    <name evidence="2" type="ORF">SAMN05444280_14618</name>
</gene>
<keyword evidence="1" id="KW-0732">Signal</keyword>
<keyword evidence="3" id="KW-1185">Reference proteome</keyword>
<dbReference type="InterPro" id="IPR011044">
    <property type="entry name" value="Quino_amine_DH_bsu"/>
</dbReference>
<feature type="chain" id="PRO_5012816399" evidence="1">
    <location>
        <begin position="23"/>
        <end position="377"/>
    </location>
</feature>
<protein>
    <submittedName>
        <fullName evidence="2">6-bladed beta-propeller protein</fullName>
    </submittedName>
</protein>
<evidence type="ECO:0000313" key="2">
    <source>
        <dbReference type="EMBL" id="SHJ99204.1"/>
    </source>
</evidence>
<dbReference type="PROSITE" id="PS51257">
    <property type="entry name" value="PROKAR_LIPOPROTEIN"/>
    <property type="match status" value="1"/>
</dbReference>
<evidence type="ECO:0000313" key="3">
    <source>
        <dbReference type="Proteomes" id="UP000184050"/>
    </source>
</evidence>